<proteinExistence type="predicted"/>
<evidence type="ECO:0000313" key="3">
    <source>
        <dbReference type="Proteomes" id="UP001244011"/>
    </source>
</evidence>
<dbReference type="AlphaFoldDB" id="A0AAJ0FMA6"/>
<dbReference type="GeneID" id="85307721"/>
<name>A0AAJ0FMA6_9PEZI</name>
<feature type="compositionally biased region" description="Polar residues" evidence="1">
    <location>
        <begin position="73"/>
        <end position="83"/>
    </location>
</feature>
<keyword evidence="3" id="KW-1185">Reference proteome</keyword>
<sequence>MPGAYHFDGPNNTSGQPLNAGIFRPPISPSASSSVYNLAKSTGSLYSDISMANTPLSGAKRKRARADTKRESTPMTDWTTNMDGVTEPREDGRLSGGAQHLRYTLAGRIDTPGSGAPNAESGMLEDSVYSDVDYRRALGPKRLRDETESPAARLSSLHIDPGTPKSPGSAGWSAVALNTIGEVVGKVWEFCRAGAFRGFHAGGGRGYEFNGVTETDANRGGTRWCNEHDIPTLQTYEPTQMVNSIPGNFPQSDYMPYMADCHEMSTPETTPRPSAKRRHLEETNDELRRNWVIVKDPPPPVPGREEKKTPPVMHRAPARPGTTRSRQPPRYSTPTAASSGRRISVPVSRLSFGGAPAAAVAAATPPLPSSTRTRRASLRISHAGSPGLSARSPASFAQPRLSPTTAATLPTSPPPASRIPVPSSASAASASAAGARPGGAGGVGGAAGAAGAEDGAAAVDSPRLDAEARQLAQRKIAAERDADVRMEAFNKRLMAMIRQGKEALGTTVEVEMDCGGGWEDEEE</sequence>
<evidence type="ECO:0000256" key="1">
    <source>
        <dbReference type="SAM" id="MobiDB-lite"/>
    </source>
</evidence>
<feature type="region of interest" description="Disordered" evidence="1">
    <location>
        <begin position="1"/>
        <end position="34"/>
    </location>
</feature>
<feature type="region of interest" description="Disordered" evidence="1">
    <location>
        <begin position="57"/>
        <end position="95"/>
    </location>
</feature>
<feature type="region of interest" description="Disordered" evidence="1">
    <location>
        <begin position="140"/>
        <end position="170"/>
    </location>
</feature>
<dbReference type="EMBL" id="MU839006">
    <property type="protein sequence ID" value="KAK1768133.1"/>
    <property type="molecule type" value="Genomic_DNA"/>
</dbReference>
<comment type="caution">
    <text evidence="2">The sequence shown here is derived from an EMBL/GenBank/DDBJ whole genome shotgun (WGS) entry which is preliminary data.</text>
</comment>
<feature type="region of interest" description="Disordered" evidence="1">
    <location>
        <begin position="293"/>
        <end position="342"/>
    </location>
</feature>
<dbReference type="Proteomes" id="UP001244011">
    <property type="component" value="Unassembled WGS sequence"/>
</dbReference>
<accession>A0AAJ0FMA6</accession>
<feature type="region of interest" description="Disordered" evidence="1">
    <location>
        <begin position="403"/>
        <end position="450"/>
    </location>
</feature>
<feature type="compositionally biased region" description="Low complexity" evidence="1">
    <location>
        <begin position="418"/>
        <end position="435"/>
    </location>
</feature>
<gene>
    <name evidence="2" type="ORF">QBC33DRAFT_449748</name>
</gene>
<protein>
    <submittedName>
        <fullName evidence="2">Uncharacterized protein</fullName>
    </submittedName>
</protein>
<feature type="compositionally biased region" description="Gly residues" evidence="1">
    <location>
        <begin position="436"/>
        <end position="448"/>
    </location>
</feature>
<organism evidence="2 3">
    <name type="scientific">Phialemonium atrogriseum</name>
    <dbReference type="NCBI Taxonomy" id="1093897"/>
    <lineage>
        <taxon>Eukaryota</taxon>
        <taxon>Fungi</taxon>
        <taxon>Dikarya</taxon>
        <taxon>Ascomycota</taxon>
        <taxon>Pezizomycotina</taxon>
        <taxon>Sordariomycetes</taxon>
        <taxon>Sordariomycetidae</taxon>
        <taxon>Cephalothecales</taxon>
        <taxon>Cephalothecaceae</taxon>
        <taxon>Phialemonium</taxon>
    </lineage>
</organism>
<evidence type="ECO:0000313" key="2">
    <source>
        <dbReference type="EMBL" id="KAK1768133.1"/>
    </source>
</evidence>
<dbReference type="RefSeq" id="XP_060284346.1">
    <property type="nucleotide sequence ID" value="XM_060424534.1"/>
</dbReference>
<reference evidence="2" key="1">
    <citation type="submission" date="2023-06" db="EMBL/GenBank/DDBJ databases">
        <title>Genome-scale phylogeny and comparative genomics of the fungal order Sordariales.</title>
        <authorList>
            <consortium name="Lawrence Berkeley National Laboratory"/>
            <person name="Hensen N."/>
            <person name="Bonometti L."/>
            <person name="Westerberg I."/>
            <person name="Brannstrom I.O."/>
            <person name="Guillou S."/>
            <person name="Cros-Aarteil S."/>
            <person name="Calhoun S."/>
            <person name="Haridas S."/>
            <person name="Kuo A."/>
            <person name="Mondo S."/>
            <person name="Pangilinan J."/>
            <person name="Riley R."/>
            <person name="Labutti K."/>
            <person name="Andreopoulos B."/>
            <person name="Lipzen A."/>
            <person name="Chen C."/>
            <person name="Yanf M."/>
            <person name="Daum C."/>
            <person name="Ng V."/>
            <person name="Clum A."/>
            <person name="Steindorff A."/>
            <person name="Ohm R."/>
            <person name="Martin F."/>
            <person name="Silar P."/>
            <person name="Natvig D."/>
            <person name="Lalanne C."/>
            <person name="Gautier V."/>
            <person name="Ament-Velasquez S.L."/>
            <person name="Kruys A."/>
            <person name="Hutchinson M.I."/>
            <person name="Powell A.J."/>
            <person name="Barry K."/>
            <person name="Miller A.N."/>
            <person name="Grigoriev I.V."/>
            <person name="Debuchy R."/>
            <person name="Gladieux P."/>
            <person name="Thoren M.H."/>
            <person name="Johannesson H."/>
        </authorList>
    </citation>
    <scope>NUCLEOTIDE SEQUENCE</scope>
    <source>
        <strain evidence="2">8032-3</strain>
    </source>
</reference>
<feature type="compositionally biased region" description="Polar residues" evidence="1">
    <location>
        <begin position="322"/>
        <end position="338"/>
    </location>
</feature>